<dbReference type="InterPro" id="IPR011992">
    <property type="entry name" value="EF-hand-dom_pair"/>
</dbReference>
<gene>
    <name evidence="2" type="ORF">OCBIM_22037923mg</name>
</gene>
<feature type="compositionally biased region" description="Basic and acidic residues" evidence="1">
    <location>
        <begin position="109"/>
        <end position="126"/>
    </location>
</feature>
<sequence length="139" mass="16163">MPDYKDQDMSKSLNGKDDLFPPSRFDELMVAFTELDDEQSGYCDMDTMMYILRNFRSGLKEWELPVVRSLLKAYVDDQDRVVYLDICPLLTQLLNKRLWEGGSYLATPERNKKPENEKKDAKESSQTKETVPSKKNAIL</sequence>
<organism evidence="2">
    <name type="scientific">Octopus bimaculoides</name>
    <name type="common">California two-spotted octopus</name>
    <dbReference type="NCBI Taxonomy" id="37653"/>
    <lineage>
        <taxon>Eukaryota</taxon>
        <taxon>Metazoa</taxon>
        <taxon>Spiralia</taxon>
        <taxon>Lophotrochozoa</taxon>
        <taxon>Mollusca</taxon>
        <taxon>Cephalopoda</taxon>
        <taxon>Coleoidea</taxon>
        <taxon>Octopodiformes</taxon>
        <taxon>Octopoda</taxon>
        <taxon>Incirrata</taxon>
        <taxon>Octopodidae</taxon>
        <taxon>Octopus</taxon>
    </lineage>
</organism>
<evidence type="ECO:0008006" key="3">
    <source>
        <dbReference type="Google" id="ProtNLM"/>
    </source>
</evidence>
<protein>
    <recommendedName>
        <fullName evidence="3">EF-hand domain-containing protein</fullName>
    </recommendedName>
</protein>
<proteinExistence type="predicted"/>
<feature type="region of interest" description="Disordered" evidence="1">
    <location>
        <begin position="105"/>
        <end position="139"/>
    </location>
</feature>
<dbReference type="KEGG" id="obi:106878427"/>
<dbReference type="SUPFAM" id="SSF47473">
    <property type="entry name" value="EF-hand"/>
    <property type="match status" value="1"/>
</dbReference>
<dbReference type="AlphaFoldDB" id="A0A0L8GA06"/>
<dbReference type="EMBL" id="KQ423169">
    <property type="protein sequence ID" value="KOF73395.1"/>
    <property type="molecule type" value="Genomic_DNA"/>
</dbReference>
<evidence type="ECO:0000313" key="2">
    <source>
        <dbReference type="EMBL" id="KOF73395.1"/>
    </source>
</evidence>
<dbReference type="OrthoDB" id="10280730at2759"/>
<name>A0A0L8GA06_OCTBM</name>
<accession>A0A0L8GA06</accession>
<evidence type="ECO:0000256" key="1">
    <source>
        <dbReference type="SAM" id="MobiDB-lite"/>
    </source>
</evidence>
<reference evidence="2" key="1">
    <citation type="submission" date="2015-07" db="EMBL/GenBank/DDBJ databases">
        <title>MeaNS - Measles Nucleotide Surveillance Program.</title>
        <authorList>
            <person name="Tran T."/>
            <person name="Druce J."/>
        </authorList>
    </citation>
    <scope>NUCLEOTIDE SEQUENCE</scope>
    <source>
        <strain evidence="2">UCB-OBI-ISO-001</strain>
        <tissue evidence="2">Gonad</tissue>
    </source>
</reference>